<dbReference type="Proteomes" id="UP000594638">
    <property type="component" value="Unassembled WGS sequence"/>
</dbReference>
<dbReference type="AlphaFoldDB" id="A0A8S0PMS6"/>
<gene>
    <name evidence="2" type="ORF">OLEA9_A040930</name>
</gene>
<comment type="caution">
    <text evidence="2">The sequence shown here is derived from an EMBL/GenBank/DDBJ whole genome shotgun (WGS) entry which is preliminary data.</text>
</comment>
<accession>A0A8S0PMS6</accession>
<feature type="region of interest" description="Disordered" evidence="1">
    <location>
        <begin position="1"/>
        <end position="25"/>
    </location>
</feature>
<evidence type="ECO:0000313" key="3">
    <source>
        <dbReference type="Proteomes" id="UP000594638"/>
    </source>
</evidence>
<dbReference type="EMBL" id="CACTIH010000122">
    <property type="protein sequence ID" value="CAA2954716.1"/>
    <property type="molecule type" value="Genomic_DNA"/>
</dbReference>
<protein>
    <submittedName>
        <fullName evidence="2">Uncharacterized protein</fullName>
    </submittedName>
</protein>
<evidence type="ECO:0000313" key="2">
    <source>
        <dbReference type="EMBL" id="CAA2954716.1"/>
    </source>
</evidence>
<dbReference type="Gramene" id="OE9A040930T1">
    <property type="protein sequence ID" value="OE9A040930C1"/>
    <property type="gene ID" value="OE9A040930"/>
</dbReference>
<evidence type="ECO:0000256" key="1">
    <source>
        <dbReference type="SAM" id="MobiDB-lite"/>
    </source>
</evidence>
<reference evidence="2 3" key="1">
    <citation type="submission" date="2019-12" db="EMBL/GenBank/DDBJ databases">
        <authorList>
            <person name="Alioto T."/>
            <person name="Alioto T."/>
            <person name="Gomez Garrido J."/>
        </authorList>
    </citation>
    <scope>NUCLEOTIDE SEQUENCE [LARGE SCALE GENOMIC DNA]</scope>
</reference>
<name>A0A8S0PMS6_OLEEU</name>
<proteinExistence type="predicted"/>
<organism evidence="2 3">
    <name type="scientific">Olea europaea subsp. europaea</name>
    <dbReference type="NCBI Taxonomy" id="158383"/>
    <lineage>
        <taxon>Eukaryota</taxon>
        <taxon>Viridiplantae</taxon>
        <taxon>Streptophyta</taxon>
        <taxon>Embryophyta</taxon>
        <taxon>Tracheophyta</taxon>
        <taxon>Spermatophyta</taxon>
        <taxon>Magnoliopsida</taxon>
        <taxon>eudicotyledons</taxon>
        <taxon>Gunneridae</taxon>
        <taxon>Pentapetalae</taxon>
        <taxon>asterids</taxon>
        <taxon>lamiids</taxon>
        <taxon>Lamiales</taxon>
        <taxon>Oleaceae</taxon>
        <taxon>Oleeae</taxon>
        <taxon>Olea</taxon>
    </lineage>
</organism>
<keyword evidence="3" id="KW-1185">Reference proteome</keyword>
<sequence length="72" mass="7407">MDLGANSTGSGGPEGKKTSKRGAGGWGWIAEEEEDGKGFFAVKVGVEGEKTKIGIVGTISLCTKMIDPFCAN</sequence>